<dbReference type="RefSeq" id="WP_330145991.1">
    <property type="nucleotide sequence ID" value="NZ_JAZDQU010000002.1"/>
</dbReference>
<dbReference type="PANTHER" id="PTHR43056">
    <property type="entry name" value="PEPTIDASE S9 PROLYL OLIGOPEPTIDASE"/>
    <property type="match status" value="1"/>
</dbReference>
<dbReference type="Gene3D" id="2.60.120.260">
    <property type="entry name" value="Galactose-binding domain-like"/>
    <property type="match status" value="1"/>
</dbReference>
<reference evidence="11 12" key="1">
    <citation type="submission" date="2024-01" db="EMBL/GenBank/DDBJ databases">
        <title>Pedobacter sp. nov., isolated from oil-contaminated soil.</title>
        <authorList>
            <person name="Le N.T.T."/>
        </authorList>
    </citation>
    <scope>NUCLEOTIDE SEQUENCE [LARGE SCALE GENOMIC DNA]</scope>
    <source>
        <strain evidence="11 12">VNH31</strain>
    </source>
</reference>
<comment type="similarity">
    <text evidence="2">Belongs to the peptidase S15 family.</text>
</comment>
<evidence type="ECO:0000256" key="7">
    <source>
        <dbReference type="ARBA" id="ARBA00022825"/>
    </source>
</evidence>
<evidence type="ECO:0000313" key="12">
    <source>
        <dbReference type="Proteomes" id="UP001337681"/>
    </source>
</evidence>
<dbReference type="Gene3D" id="3.40.50.1820">
    <property type="entry name" value="alpha/beta hydrolase"/>
    <property type="match status" value="2"/>
</dbReference>
<dbReference type="InterPro" id="IPR013736">
    <property type="entry name" value="Xaa-Pro_dipept_C"/>
</dbReference>
<keyword evidence="7" id="KW-0720">Serine protease</keyword>
<dbReference type="InterPro" id="IPR029058">
    <property type="entry name" value="AB_hydrolase_fold"/>
</dbReference>
<name>A0ABU7H177_9SPHI</name>
<evidence type="ECO:0000313" key="11">
    <source>
        <dbReference type="EMBL" id="MEE1885088.1"/>
    </source>
</evidence>
<evidence type="ECO:0000256" key="9">
    <source>
        <dbReference type="SAM" id="SignalP"/>
    </source>
</evidence>
<feature type="signal peptide" evidence="9">
    <location>
        <begin position="1"/>
        <end position="27"/>
    </location>
</feature>
<comment type="caution">
    <text evidence="11">The sequence shown here is derived from an EMBL/GenBank/DDBJ whole genome shotgun (WGS) entry which is preliminary data.</text>
</comment>
<dbReference type="SUPFAM" id="SSF53474">
    <property type="entry name" value="alpha/beta-Hydrolases"/>
    <property type="match status" value="1"/>
</dbReference>
<dbReference type="SUPFAM" id="SSF49785">
    <property type="entry name" value="Galactose-binding domain-like"/>
    <property type="match status" value="1"/>
</dbReference>
<evidence type="ECO:0000256" key="3">
    <source>
        <dbReference type="ARBA" id="ARBA00012463"/>
    </source>
</evidence>
<protein>
    <recommendedName>
        <fullName evidence="3">Xaa-Pro dipeptidyl-peptidase</fullName>
        <ecNumber evidence="3">3.4.14.11</ecNumber>
    </recommendedName>
    <alternativeName>
        <fullName evidence="8">X-prolyl-dipeptidyl aminopeptidase</fullName>
    </alternativeName>
</protein>
<sequence>MMKININKKGAIGLSLGLVLAASSVFAQNSSPAKPVIKDGEAQIVPAFETPDKWIRQELWVETTFDTDGDGKLDRMHVTVTRPYQTETEGLKLPIIYETSPYYTGTLGNQPGVFWDVKHEVGVKPPIARTHHEVVTRTPKPLSTSQEREWIRRGFIVVHSSSPGTGQSDGSPTVGGKNESLAPKAVIEWLAGKDNGYTARVGGEKVKAFWSTGKVGMTGTSYVGTLPLAAATTGVEALKAIIPVAPNTSYYHYYRSNGLIRNPGGYPGEDIDVLYDYIHSGDPSKRAYNNKTVRDTELANGMDRTTGDYNDFWAGRDYVNQMKPMKAALLMSHGFNDWNVMPEHSYRVYKEAEKMGLPTQIYYHQGGHGGPPPVKMMNRWFTRFLFDVQNGVEKDPKAWITREGAPQGEPTPYANFPNPAASPVTLYLTKGGNEKGNLSTSKASNQGTEKLIDDVQFSGKDLAMSPKSDNRLLYVSPVLKEAVHLSGLSKISVKLSSSKPAANFSVWLVSLPWNEEKTAKIYENVITRGWADPQNHKSIRKGEPLVPGKFVDLTFELQPDDQIIPAGKQIGLMIFSSDKEFTLWPKAGTEITIDLNGTSFTIPVVGGKAAWDKATK</sequence>
<dbReference type="Proteomes" id="UP001337681">
    <property type="component" value="Unassembled WGS sequence"/>
</dbReference>
<feature type="domain" description="Xaa-Pro dipeptidyl-peptidase C-terminal" evidence="10">
    <location>
        <begin position="378"/>
        <end position="601"/>
    </location>
</feature>
<dbReference type="InterPro" id="IPR008252">
    <property type="entry name" value="Pept_S15_Xpro"/>
</dbReference>
<dbReference type="InterPro" id="IPR008979">
    <property type="entry name" value="Galactose-bd-like_sf"/>
</dbReference>
<proteinExistence type="inferred from homology"/>
<keyword evidence="9" id="KW-0732">Signal</keyword>
<dbReference type="InterPro" id="IPR050585">
    <property type="entry name" value="Xaa-Pro_dipeptidyl-ppase/CocE"/>
</dbReference>
<organism evidence="11 12">
    <name type="scientific">Pedobacter flavus</name>
    <dbReference type="NCBI Taxonomy" id="3113906"/>
    <lineage>
        <taxon>Bacteria</taxon>
        <taxon>Pseudomonadati</taxon>
        <taxon>Bacteroidota</taxon>
        <taxon>Sphingobacteriia</taxon>
        <taxon>Sphingobacteriales</taxon>
        <taxon>Sphingobacteriaceae</taxon>
        <taxon>Pedobacter</taxon>
    </lineage>
</organism>
<keyword evidence="6" id="KW-0378">Hydrolase</keyword>
<keyword evidence="5" id="KW-0645">Protease</keyword>
<dbReference type="PANTHER" id="PTHR43056:SF10">
    <property type="entry name" value="COCE_NOND FAMILY, PUTATIVE (AFU_ORTHOLOGUE AFUA_7G00600)-RELATED"/>
    <property type="match status" value="1"/>
</dbReference>
<evidence type="ECO:0000256" key="5">
    <source>
        <dbReference type="ARBA" id="ARBA00022670"/>
    </source>
</evidence>
<dbReference type="EC" id="3.4.14.11" evidence="3"/>
<keyword evidence="12" id="KW-1185">Reference proteome</keyword>
<dbReference type="EMBL" id="JAZDQU010000002">
    <property type="protein sequence ID" value="MEE1885088.1"/>
    <property type="molecule type" value="Genomic_DNA"/>
</dbReference>
<dbReference type="SMART" id="SM00939">
    <property type="entry name" value="PepX_C"/>
    <property type="match status" value="1"/>
</dbReference>
<accession>A0ABU7H177</accession>
<dbReference type="InterPro" id="IPR000383">
    <property type="entry name" value="Xaa-Pro-like_dom"/>
</dbReference>
<evidence type="ECO:0000256" key="2">
    <source>
        <dbReference type="ARBA" id="ARBA00010819"/>
    </source>
</evidence>
<dbReference type="NCBIfam" id="NF003780">
    <property type="entry name" value="PRK05371.1-1"/>
    <property type="match status" value="1"/>
</dbReference>
<evidence type="ECO:0000256" key="8">
    <source>
        <dbReference type="ARBA" id="ARBA00030045"/>
    </source>
</evidence>
<evidence type="ECO:0000256" key="1">
    <source>
        <dbReference type="ARBA" id="ARBA00000123"/>
    </source>
</evidence>
<feature type="chain" id="PRO_5046159130" description="Xaa-Pro dipeptidyl-peptidase" evidence="9">
    <location>
        <begin position="28"/>
        <end position="616"/>
    </location>
</feature>
<comment type="catalytic activity">
    <reaction evidence="1">
        <text>Hydrolyzes Xaa-Pro-|- bonds to release unblocked, N-terminal dipeptides from substrates including Ala-Pro-|-p-nitroanilide and (sequentially) Tyr-Pro-|-Phe-Pro-|-Gly-Pro-|-Ile.</text>
        <dbReference type="EC" id="3.4.14.11"/>
    </reaction>
</comment>
<dbReference type="Pfam" id="PF08530">
    <property type="entry name" value="PepX_C"/>
    <property type="match status" value="1"/>
</dbReference>
<evidence type="ECO:0000256" key="4">
    <source>
        <dbReference type="ARBA" id="ARBA00022438"/>
    </source>
</evidence>
<dbReference type="PRINTS" id="PR00923">
    <property type="entry name" value="LACTOPTASE"/>
</dbReference>
<evidence type="ECO:0000256" key="6">
    <source>
        <dbReference type="ARBA" id="ARBA00022801"/>
    </source>
</evidence>
<gene>
    <name evidence="11" type="ORF">VRU49_06595</name>
</gene>
<evidence type="ECO:0000259" key="10">
    <source>
        <dbReference type="SMART" id="SM00939"/>
    </source>
</evidence>
<keyword evidence="4" id="KW-0031">Aminopeptidase</keyword>
<dbReference type="Pfam" id="PF02129">
    <property type="entry name" value="Peptidase_S15"/>
    <property type="match status" value="1"/>
</dbReference>